<evidence type="ECO:0000313" key="1">
    <source>
        <dbReference type="EMBL" id="KAI5670209.1"/>
    </source>
</evidence>
<name>A0ACC0BC60_CATRO</name>
<comment type="caution">
    <text evidence="1">The sequence shown here is derived from an EMBL/GenBank/DDBJ whole genome shotgun (WGS) entry which is preliminary data.</text>
</comment>
<keyword evidence="2" id="KW-1185">Reference proteome</keyword>
<proteinExistence type="predicted"/>
<dbReference type="EMBL" id="CM044703">
    <property type="protein sequence ID" value="KAI5670209.1"/>
    <property type="molecule type" value="Genomic_DNA"/>
</dbReference>
<organism evidence="1 2">
    <name type="scientific">Catharanthus roseus</name>
    <name type="common">Madagascar periwinkle</name>
    <name type="synonym">Vinca rosea</name>
    <dbReference type="NCBI Taxonomy" id="4058"/>
    <lineage>
        <taxon>Eukaryota</taxon>
        <taxon>Viridiplantae</taxon>
        <taxon>Streptophyta</taxon>
        <taxon>Embryophyta</taxon>
        <taxon>Tracheophyta</taxon>
        <taxon>Spermatophyta</taxon>
        <taxon>Magnoliopsida</taxon>
        <taxon>eudicotyledons</taxon>
        <taxon>Gunneridae</taxon>
        <taxon>Pentapetalae</taxon>
        <taxon>asterids</taxon>
        <taxon>lamiids</taxon>
        <taxon>Gentianales</taxon>
        <taxon>Apocynaceae</taxon>
        <taxon>Rauvolfioideae</taxon>
        <taxon>Vinceae</taxon>
        <taxon>Catharanthinae</taxon>
        <taxon>Catharanthus</taxon>
    </lineage>
</organism>
<accession>A0ACC0BC60</accession>
<evidence type="ECO:0000313" key="2">
    <source>
        <dbReference type="Proteomes" id="UP001060085"/>
    </source>
</evidence>
<dbReference type="Proteomes" id="UP001060085">
    <property type="component" value="Linkage Group LG03"/>
</dbReference>
<protein>
    <submittedName>
        <fullName evidence="1">Uncharacterized protein</fullName>
    </submittedName>
</protein>
<sequence length="138" mass="15408">MSCPMCLCPFGSGRRCGEILQGPNGTHACMVNLYGRAGRIDEAYELTKTKMGGFEAVPSVWGALLYSCYLHSNANIGEIAAKALFELEPDNYHSFQILSRRRKSTNGNREFIGKTSSEFRLRIFSSCFVYFDAISLIK</sequence>
<gene>
    <name evidence="1" type="ORF">M9H77_10573</name>
</gene>
<reference evidence="2" key="1">
    <citation type="journal article" date="2023" name="Nat. Plants">
        <title>Single-cell RNA sequencing provides a high-resolution roadmap for understanding the multicellular compartmentation of specialized metabolism.</title>
        <authorList>
            <person name="Sun S."/>
            <person name="Shen X."/>
            <person name="Li Y."/>
            <person name="Li Y."/>
            <person name="Wang S."/>
            <person name="Li R."/>
            <person name="Zhang H."/>
            <person name="Shen G."/>
            <person name="Guo B."/>
            <person name="Wei J."/>
            <person name="Xu J."/>
            <person name="St-Pierre B."/>
            <person name="Chen S."/>
            <person name="Sun C."/>
        </authorList>
    </citation>
    <scope>NUCLEOTIDE SEQUENCE [LARGE SCALE GENOMIC DNA]</scope>
</reference>